<proteinExistence type="predicted"/>
<dbReference type="Proteomes" id="UP000029385">
    <property type="component" value="Unassembled WGS sequence"/>
</dbReference>
<evidence type="ECO:0000313" key="2">
    <source>
        <dbReference type="EMBL" id="KFN41057.1"/>
    </source>
</evidence>
<protein>
    <recommendedName>
        <fullName evidence="1">ChrR-like cupin domain-containing protein</fullName>
    </recommendedName>
</protein>
<dbReference type="InterPro" id="IPR025979">
    <property type="entry name" value="ChrR-like_cupin_dom"/>
</dbReference>
<dbReference type="eggNOG" id="COG1917">
    <property type="taxonomic scope" value="Bacteria"/>
</dbReference>
<sequence>MSERSTHDALLLAAMAGLLPEQGPADAVRERLRVDILQRAGAAPINVIRRDEGEWRDLLPGVQIKTLRRDAQTQTTLWRVQPGGRVPPHVHAHEEECLVLEGRIVHDGVSYFSGDYLLARAGESHRVFEAPEGALFLIRGEPIPDPAVLARLPR</sequence>
<dbReference type="RefSeq" id="WP_022967751.1">
    <property type="nucleotide sequence ID" value="NZ_ATVD01000001.1"/>
</dbReference>
<gene>
    <name evidence="2" type="ORF">N789_04010</name>
</gene>
<dbReference type="AlphaFoldDB" id="A0A091APK1"/>
<comment type="caution">
    <text evidence="2">The sequence shown here is derived from an EMBL/GenBank/DDBJ whole genome shotgun (WGS) entry which is preliminary data.</text>
</comment>
<name>A0A091APK1_9GAMM</name>
<keyword evidence="3" id="KW-1185">Reference proteome</keyword>
<dbReference type="Gene3D" id="2.60.120.10">
    <property type="entry name" value="Jelly Rolls"/>
    <property type="match status" value="1"/>
</dbReference>
<reference evidence="2 3" key="1">
    <citation type="submission" date="2013-09" db="EMBL/GenBank/DDBJ databases">
        <title>Genome sequencing of Arenimonas oryziterrae.</title>
        <authorList>
            <person name="Chen F."/>
            <person name="Wang G."/>
        </authorList>
    </citation>
    <scope>NUCLEOTIDE SEQUENCE [LARGE SCALE GENOMIC DNA]</scope>
    <source>
        <strain evidence="2 3">YC6267</strain>
    </source>
</reference>
<evidence type="ECO:0000259" key="1">
    <source>
        <dbReference type="Pfam" id="PF12973"/>
    </source>
</evidence>
<dbReference type="Pfam" id="PF12973">
    <property type="entry name" value="Cupin_7"/>
    <property type="match status" value="1"/>
</dbReference>
<accession>A0A091APK1</accession>
<dbReference type="InterPro" id="IPR011051">
    <property type="entry name" value="RmlC_Cupin_sf"/>
</dbReference>
<dbReference type="InterPro" id="IPR014710">
    <property type="entry name" value="RmlC-like_jellyroll"/>
</dbReference>
<dbReference type="PATRIC" id="fig|1121015.4.peg.2482"/>
<dbReference type="EMBL" id="AVCI01000045">
    <property type="protein sequence ID" value="KFN41057.1"/>
    <property type="molecule type" value="Genomic_DNA"/>
</dbReference>
<dbReference type="SUPFAM" id="SSF51182">
    <property type="entry name" value="RmlC-like cupins"/>
    <property type="match status" value="1"/>
</dbReference>
<feature type="domain" description="ChrR-like cupin" evidence="1">
    <location>
        <begin position="47"/>
        <end position="137"/>
    </location>
</feature>
<evidence type="ECO:0000313" key="3">
    <source>
        <dbReference type="Proteomes" id="UP000029385"/>
    </source>
</evidence>
<organism evidence="2 3">
    <name type="scientific">Arenimonas oryziterrae DSM 21050 = YC6267</name>
    <dbReference type="NCBI Taxonomy" id="1121015"/>
    <lineage>
        <taxon>Bacteria</taxon>
        <taxon>Pseudomonadati</taxon>
        <taxon>Pseudomonadota</taxon>
        <taxon>Gammaproteobacteria</taxon>
        <taxon>Lysobacterales</taxon>
        <taxon>Lysobacteraceae</taxon>
        <taxon>Arenimonas</taxon>
    </lineage>
</organism>
<dbReference type="STRING" id="1121015.GCA_000420545_00075"/>